<evidence type="ECO:0000256" key="3">
    <source>
        <dbReference type="ARBA" id="ARBA00022664"/>
    </source>
</evidence>
<dbReference type="Gene3D" id="3.30.70.330">
    <property type="match status" value="2"/>
</dbReference>
<dbReference type="InterPro" id="IPR034392">
    <property type="entry name" value="TatSF1-like_RRM1"/>
</dbReference>
<dbReference type="Gene3D" id="3.30.160.20">
    <property type="match status" value="1"/>
</dbReference>
<dbReference type="Pfam" id="PF00333">
    <property type="entry name" value="Ribosomal_S5"/>
    <property type="match status" value="1"/>
</dbReference>
<reference evidence="17" key="1">
    <citation type="submission" date="2020-06" db="EMBL/GenBank/DDBJ databases">
        <authorList>
            <person name="Li T."/>
            <person name="Hu X."/>
            <person name="Zhang T."/>
            <person name="Song X."/>
            <person name="Zhang H."/>
            <person name="Dai N."/>
            <person name="Sheng W."/>
            <person name="Hou X."/>
            <person name="Wei L."/>
        </authorList>
    </citation>
    <scope>NUCLEOTIDE SEQUENCE</scope>
    <source>
        <strain evidence="17">3651</strain>
        <tissue evidence="17">Leaf</tissue>
    </source>
</reference>
<evidence type="ECO:0000256" key="9">
    <source>
        <dbReference type="ARBA" id="ARBA00023274"/>
    </source>
</evidence>
<evidence type="ECO:0000256" key="5">
    <source>
        <dbReference type="ARBA" id="ARBA00022737"/>
    </source>
</evidence>
<evidence type="ECO:0000256" key="7">
    <source>
        <dbReference type="ARBA" id="ARBA00022980"/>
    </source>
</evidence>
<dbReference type="CDD" id="cd12281">
    <property type="entry name" value="RRM1_TatSF1_like"/>
    <property type="match status" value="1"/>
</dbReference>
<dbReference type="SUPFAM" id="SSF54928">
    <property type="entry name" value="RNA-binding domain, RBD"/>
    <property type="match status" value="2"/>
</dbReference>
<feature type="compositionally biased region" description="Acidic residues" evidence="14">
    <location>
        <begin position="121"/>
        <end position="131"/>
    </location>
</feature>
<dbReference type="InterPro" id="IPR035979">
    <property type="entry name" value="RBD_domain_sf"/>
</dbReference>
<gene>
    <name evidence="17" type="ORF">Salat_1070000</name>
</gene>
<keyword evidence="6 10" id="KW-0694">RNA-binding</keyword>
<evidence type="ECO:0000256" key="4">
    <source>
        <dbReference type="ARBA" id="ARBA00022730"/>
    </source>
</evidence>
<protein>
    <submittedName>
        <fullName evidence="17">HIV Tat-specific factor 1</fullName>
    </submittedName>
</protein>
<dbReference type="GO" id="GO:0005684">
    <property type="term" value="C:U2-type spliceosomal complex"/>
    <property type="evidence" value="ECO:0007669"/>
    <property type="project" value="UniProtKB-ARBA"/>
</dbReference>
<evidence type="ECO:0000256" key="12">
    <source>
        <dbReference type="RuleBase" id="RU003823"/>
    </source>
</evidence>
<keyword evidence="4" id="KW-0699">rRNA-binding</keyword>
<keyword evidence="5" id="KW-0677">Repeat</keyword>
<dbReference type="GO" id="GO:0005840">
    <property type="term" value="C:ribosome"/>
    <property type="evidence" value="ECO:0007669"/>
    <property type="project" value="UniProtKB-KW"/>
</dbReference>
<dbReference type="SMART" id="SM00361">
    <property type="entry name" value="RRM_1"/>
    <property type="match status" value="1"/>
</dbReference>
<dbReference type="PROSITE" id="PS50881">
    <property type="entry name" value="S5_DSRBD"/>
    <property type="match status" value="1"/>
</dbReference>
<dbReference type="EMBL" id="JACGWO010000003">
    <property type="protein sequence ID" value="KAK4433078.1"/>
    <property type="molecule type" value="Genomic_DNA"/>
</dbReference>
<dbReference type="FunFam" id="3.30.70.330:FF:000329">
    <property type="entry name" value="splicing factor U2AF-associated protein 2"/>
    <property type="match status" value="1"/>
</dbReference>
<dbReference type="Pfam" id="PF03719">
    <property type="entry name" value="Ribosomal_S5_C"/>
    <property type="match status" value="1"/>
</dbReference>
<dbReference type="FunFam" id="3.30.230.10:FF:000002">
    <property type="entry name" value="30S ribosomal protein S5"/>
    <property type="match status" value="1"/>
</dbReference>
<evidence type="ECO:0000259" key="15">
    <source>
        <dbReference type="PROSITE" id="PS50102"/>
    </source>
</evidence>
<feature type="compositionally biased region" description="Acidic residues" evidence="14">
    <location>
        <begin position="101"/>
        <end position="111"/>
    </location>
</feature>
<evidence type="ECO:0000256" key="13">
    <source>
        <dbReference type="SAM" id="Coils"/>
    </source>
</evidence>
<evidence type="ECO:0000256" key="8">
    <source>
        <dbReference type="ARBA" id="ARBA00023187"/>
    </source>
</evidence>
<keyword evidence="9 11" id="KW-0687">Ribonucleoprotein</keyword>
<dbReference type="InterPro" id="IPR000504">
    <property type="entry name" value="RRM_dom"/>
</dbReference>
<feature type="compositionally biased region" description="Basic and acidic residues" evidence="14">
    <location>
        <begin position="90"/>
        <end position="100"/>
    </location>
</feature>
<dbReference type="Proteomes" id="UP001293254">
    <property type="component" value="Unassembled WGS sequence"/>
</dbReference>
<keyword evidence="8" id="KW-0508">mRNA splicing</keyword>
<comment type="caution">
    <text evidence="17">The sequence shown here is derived from an EMBL/GenBank/DDBJ whole genome shotgun (WGS) entry which is preliminary data.</text>
</comment>
<dbReference type="Pfam" id="PF00076">
    <property type="entry name" value="RRM_1"/>
    <property type="match status" value="2"/>
</dbReference>
<comment type="similarity">
    <text evidence="1">Belongs to the HTATSF1 family.</text>
</comment>
<feature type="region of interest" description="Disordered" evidence="14">
    <location>
        <begin position="170"/>
        <end position="221"/>
    </location>
</feature>
<evidence type="ECO:0000256" key="2">
    <source>
        <dbReference type="ARBA" id="ARBA00008945"/>
    </source>
</evidence>
<feature type="region of interest" description="Disordered" evidence="14">
    <location>
        <begin position="763"/>
        <end position="787"/>
    </location>
</feature>
<reference evidence="17" key="2">
    <citation type="journal article" date="2024" name="Plant">
        <title>Genomic evolution and insights into agronomic trait innovations of Sesamum species.</title>
        <authorList>
            <person name="Miao H."/>
            <person name="Wang L."/>
            <person name="Qu L."/>
            <person name="Liu H."/>
            <person name="Sun Y."/>
            <person name="Le M."/>
            <person name="Wang Q."/>
            <person name="Wei S."/>
            <person name="Zheng Y."/>
            <person name="Lin W."/>
            <person name="Duan Y."/>
            <person name="Cao H."/>
            <person name="Xiong S."/>
            <person name="Wang X."/>
            <person name="Wei L."/>
            <person name="Li C."/>
            <person name="Ma Q."/>
            <person name="Ju M."/>
            <person name="Zhao R."/>
            <person name="Li G."/>
            <person name="Mu C."/>
            <person name="Tian Q."/>
            <person name="Mei H."/>
            <person name="Zhang T."/>
            <person name="Gao T."/>
            <person name="Zhang H."/>
        </authorList>
    </citation>
    <scope>NUCLEOTIDE SEQUENCE</scope>
    <source>
        <strain evidence="17">3651</strain>
    </source>
</reference>
<dbReference type="FunFam" id="3.30.70.330:FF:000105">
    <property type="entry name" value="HIV Tat-specific factor 1 homolog"/>
    <property type="match status" value="1"/>
</dbReference>
<dbReference type="SUPFAM" id="SSF54768">
    <property type="entry name" value="dsRNA-binding domain-like"/>
    <property type="match status" value="1"/>
</dbReference>
<dbReference type="SMART" id="SM00360">
    <property type="entry name" value="RRM"/>
    <property type="match status" value="2"/>
</dbReference>
<evidence type="ECO:0000256" key="10">
    <source>
        <dbReference type="PROSITE-ProRule" id="PRU00176"/>
    </source>
</evidence>
<proteinExistence type="inferred from homology"/>
<dbReference type="InterPro" id="IPR013810">
    <property type="entry name" value="Ribosomal_uS5_N"/>
</dbReference>
<evidence type="ECO:0000256" key="6">
    <source>
        <dbReference type="ARBA" id="ARBA00022884"/>
    </source>
</evidence>
<dbReference type="PROSITE" id="PS50102">
    <property type="entry name" value="RRM"/>
    <property type="match status" value="2"/>
</dbReference>
<dbReference type="InterPro" id="IPR012677">
    <property type="entry name" value="Nucleotide-bd_a/b_plait_sf"/>
</dbReference>
<dbReference type="InterPro" id="IPR014721">
    <property type="entry name" value="Ribsml_uS5_D2-typ_fold_subgr"/>
</dbReference>
<dbReference type="InterPro" id="IPR025640">
    <property type="entry name" value="GYF_2"/>
</dbReference>
<dbReference type="GO" id="GO:0003729">
    <property type="term" value="F:mRNA binding"/>
    <property type="evidence" value="ECO:0007669"/>
    <property type="project" value="UniProtKB-ARBA"/>
</dbReference>
<comment type="similarity">
    <text evidence="2 12">Belongs to the universal ribosomal protein uS5 family.</text>
</comment>
<keyword evidence="3" id="KW-0507">mRNA processing</keyword>
<dbReference type="InterPro" id="IPR000851">
    <property type="entry name" value="Ribosomal_uS5"/>
</dbReference>
<evidence type="ECO:0000256" key="1">
    <source>
        <dbReference type="ARBA" id="ARBA00007747"/>
    </source>
</evidence>
<dbReference type="InterPro" id="IPR003954">
    <property type="entry name" value="RRM_euk-type"/>
</dbReference>
<evidence type="ECO:0000313" key="17">
    <source>
        <dbReference type="EMBL" id="KAK4433078.1"/>
    </source>
</evidence>
<keyword evidence="18" id="KW-1185">Reference proteome</keyword>
<accession>A0AAE1YNX5</accession>
<feature type="compositionally biased region" description="Basic and acidic residues" evidence="14">
    <location>
        <begin position="765"/>
        <end position="777"/>
    </location>
</feature>
<dbReference type="PANTHER" id="PTHR48432:SF1">
    <property type="entry name" value="S5 DRBM DOMAIN-CONTAINING PROTEIN"/>
    <property type="match status" value="1"/>
</dbReference>
<dbReference type="Gene3D" id="3.30.230.10">
    <property type="match status" value="1"/>
</dbReference>
<organism evidence="17 18">
    <name type="scientific">Sesamum alatum</name>
    <dbReference type="NCBI Taxonomy" id="300844"/>
    <lineage>
        <taxon>Eukaryota</taxon>
        <taxon>Viridiplantae</taxon>
        <taxon>Streptophyta</taxon>
        <taxon>Embryophyta</taxon>
        <taxon>Tracheophyta</taxon>
        <taxon>Spermatophyta</taxon>
        <taxon>Magnoliopsida</taxon>
        <taxon>eudicotyledons</taxon>
        <taxon>Gunneridae</taxon>
        <taxon>Pentapetalae</taxon>
        <taxon>asterids</taxon>
        <taxon>lamiids</taxon>
        <taxon>Lamiales</taxon>
        <taxon>Pedaliaceae</taxon>
        <taxon>Sesamum</taxon>
    </lineage>
</organism>
<dbReference type="GO" id="GO:0000398">
    <property type="term" value="P:mRNA splicing, via spliceosome"/>
    <property type="evidence" value="ECO:0007669"/>
    <property type="project" value="InterPro"/>
</dbReference>
<feature type="compositionally biased region" description="Basic and acidic residues" evidence="14">
    <location>
        <begin position="621"/>
        <end position="637"/>
    </location>
</feature>
<dbReference type="GO" id="GO:0005737">
    <property type="term" value="C:cytoplasm"/>
    <property type="evidence" value="ECO:0007669"/>
    <property type="project" value="UniProtKB-ARBA"/>
</dbReference>
<feature type="domain" description="RRM" evidence="15">
    <location>
        <begin position="361"/>
        <end position="446"/>
    </location>
</feature>
<evidence type="ECO:0000259" key="16">
    <source>
        <dbReference type="PROSITE" id="PS50881"/>
    </source>
</evidence>
<evidence type="ECO:0000256" key="14">
    <source>
        <dbReference type="SAM" id="MobiDB-lite"/>
    </source>
</evidence>
<feature type="region of interest" description="Disordered" evidence="14">
    <location>
        <begin position="67"/>
        <end position="133"/>
    </location>
</feature>
<dbReference type="InterPro" id="IPR020568">
    <property type="entry name" value="Ribosomal_Su5_D2-typ_SF"/>
</dbReference>
<dbReference type="SUPFAM" id="SSF54211">
    <property type="entry name" value="Ribosomal protein S5 domain 2-like"/>
    <property type="match status" value="1"/>
</dbReference>
<feature type="domain" description="RRM" evidence="15">
    <location>
        <begin position="230"/>
        <end position="319"/>
    </location>
</feature>
<dbReference type="PANTHER" id="PTHR48432">
    <property type="entry name" value="S5 DRBM DOMAIN-CONTAINING PROTEIN"/>
    <property type="match status" value="1"/>
</dbReference>
<dbReference type="FunFam" id="3.30.160.20:FF:000039">
    <property type="entry name" value="30S ribosomal protein S5"/>
    <property type="match status" value="1"/>
</dbReference>
<dbReference type="Pfam" id="PF14237">
    <property type="entry name" value="GYF_2"/>
    <property type="match status" value="1"/>
</dbReference>
<dbReference type="GO" id="GO:0019843">
    <property type="term" value="F:rRNA binding"/>
    <property type="evidence" value="ECO:0007669"/>
    <property type="project" value="UniProtKB-KW"/>
</dbReference>
<sequence length="1075" mass="121840">MSSEPQIPEMVTGAGWYILGQDQQLIGPYTISELQEHYSTGYLSQSTLVWSEGYSDWQPLSSVPGLLTGAPPQNAPGSVPATSNEEDEFEKWQREVREAEAEAEAEVNINDDQDRPTTPPEGEEEFTDDDGTTYKWDRTLRAWVPQENTTQNTDDYRPEDMTFVQEEEVFPTVDADHLPMKEEDKAASEAVEEKQNGKRKLPEKTSDKKNVDKKEANKPPDSWFELKVNTHVYVTGLPDDVTTEEVVEVFSKCGIIKEDPETKKPRVKIYVDKETGRKKGDALVSYLKEPSVALALQILDGTPLRPDGKIPMTVTKAKFEQKGDRFISKQVDKNKKRKLQKAEQKMLGWGGRDDSKVSIPATVILRYMFTPAELRAEEDLRSELEEDVRDECGKLGPLDSVKVCENHQQGVVLVKYKDSKDAHKCIELMNGRWFGGKQVHASIDDGSVNHALYTRFTNQDPTQFGDFNGNGISPLKPLKNPSNFSLPFRATTTATATATAATTTTTMSGAMRKSTVFTRLLLLHQRIPSTSSKYLPHPFLSTHSVSNPLFTSQTTRNYSSDFADLPLNSRVAAAERALQDISYQAQREREERIKAGLDTADLDAEEEEDYMGVGPLIEKLEKEKAKGEPPDLNRYEEATDSDSDDDDERFSEEAENKLIDQFEKKFNKHQELLDNFTKAETLDAAFKWMKRIDKFEEKHFRLRPEYRVIGELMNRLKVAEGKEKFLLQVKLNRALRMVEMKEAFDPNDPANYGVIQHEQVGSSVDHVEHADSEKEQETTQGEGDVDELEFDDLKEKDNILLEKLNELDKKLEQKLAELDHTFGKKGKLLEEEIRDLAEERNSLTEQKRKPLYRKGFDVKLIDVNRTCKVTKGGQVVKYTAMLACGNYHGVVGFAKAKGPAIPVALQKAYEKCFQNLHYVERHEEHTIAHAIQTSYKKTKVYLWPAPTQTGMKAGRTAQTILSLAGFKNVKSKVVGSRNPHNTVKALFKALNAIETPKDVQEKFGRTVVESYLLFIKGHNLVSARSTSRAATWNCQTIHVTAKWKQDTENRKRRQMEAFALFLTCGTFRNAESQGY</sequence>
<dbReference type="AlphaFoldDB" id="A0AAE1YNX5"/>
<feature type="coiled-coil region" evidence="13">
    <location>
        <begin position="790"/>
        <end position="849"/>
    </location>
</feature>
<dbReference type="GO" id="GO:0003735">
    <property type="term" value="F:structural constituent of ribosome"/>
    <property type="evidence" value="ECO:0007669"/>
    <property type="project" value="UniProtKB-UniRule"/>
</dbReference>
<feature type="compositionally biased region" description="Acidic residues" evidence="14">
    <location>
        <begin position="638"/>
        <end position="650"/>
    </location>
</feature>
<keyword evidence="7 11" id="KW-0689">Ribosomal protein</keyword>
<evidence type="ECO:0000313" key="18">
    <source>
        <dbReference type="Proteomes" id="UP001293254"/>
    </source>
</evidence>
<feature type="compositionally biased region" description="Basic and acidic residues" evidence="14">
    <location>
        <begin position="174"/>
        <end position="218"/>
    </location>
</feature>
<keyword evidence="13" id="KW-0175">Coiled coil</keyword>
<name>A0AAE1YNX5_9LAMI</name>
<dbReference type="SUPFAM" id="SSF55277">
    <property type="entry name" value="GYF domain"/>
    <property type="match status" value="1"/>
</dbReference>
<feature type="region of interest" description="Disordered" evidence="14">
    <location>
        <begin position="621"/>
        <end position="651"/>
    </location>
</feature>
<dbReference type="GO" id="GO:0006412">
    <property type="term" value="P:translation"/>
    <property type="evidence" value="ECO:0007669"/>
    <property type="project" value="InterPro"/>
</dbReference>
<dbReference type="InterPro" id="IPR035445">
    <property type="entry name" value="GYF-like_dom_sf"/>
</dbReference>
<evidence type="ECO:0000256" key="11">
    <source>
        <dbReference type="PROSITE-ProRule" id="PRU00268"/>
    </source>
</evidence>
<feature type="domain" description="S5 DRBM" evidence="16">
    <location>
        <begin position="856"/>
        <end position="919"/>
    </location>
</feature>
<dbReference type="CDD" id="cd12285">
    <property type="entry name" value="RRM3_RBM39_like"/>
    <property type="match status" value="1"/>
</dbReference>
<dbReference type="InterPro" id="IPR005324">
    <property type="entry name" value="Ribosomal_uS5_C"/>
</dbReference>